<proteinExistence type="predicted"/>
<gene>
    <name evidence="1" type="ORF">SLAVMIC_00649</name>
</gene>
<organism evidence="1">
    <name type="scientific">uncultured marine phage</name>
    <dbReference type="NCBI Taxonomy" id="707152"/>
    <lineage>
        <taxon>Viruses</taxon>
        <taxon>environmental samples</taxon>
    </lineage>
</organism>
<protein>
    <submittedName>
        <fullName evidence="1">Uncharacterized protein</fullName>
    </submittedName>
</protein>
<reference evidence="1" key="1">
    <citation type="submission" date="2021-06" db="EMBL/GenBank/DDBJ databases">
        <authorList>
            <person name="Gannon L."/>
            <person name="Redgwell R T."/>
            <person name="Michniewski S."/>
            <person name="Harrison D C."/>
            <person name="Millard A."/>
        </authorList>
    </citation>
    <scope>NUCLEOTIDE SEQUENCE</scope>
</reference>
<sequence length="143" mass="16821">MEFYKKYDGSVLLGPRKDKYGRICGIEVVGPNGSEPSFKYYGRNHVNKYDFEQIKGFFEVKFKNKMNVNFVGDKSISVSLPDNNILFFFHPGKDYKVSHYIDMRQGLISSCSWQTYSRYYNDNKKGKGEYILLKNNRLKYENS</sequence>
<dbReference type="EMBL" id="OU342829">
    <property type="protein sequence ID" value="CAG7581061.1"/>
    <property type="molecule type" value="Genomic_DNA"/>
</dbReference>
<accession>A0A8D9C9A4</accession>
<evidence type="ECO:0000313" key="1">
    <source>
        <dbReference type="EMBL" id="CAG7581061.1"/>
    </source>
</evidence>
<name>A0A8D9C9A4_9VIRU</name>